<dbReference type="Proteomes" id="UP001501721">
    <property type="component" value="Unassembled WGS sequence"/>
</dbReference>
<proteinExistence type="predicted"/>
<name>A0ABN3L3J5_9ACTN</name>
<evidence type="ECO:0000313" key="3">
    <source>
        <dbReference type="Proteomes" id="UP001501721"/>
    </source>
</evidence>
<organism evidence="2 3">
    <name type="scientific">Streptomyces graminearus</name>
    <dbReference type="NCBI Taxonomy" id="284030"/>
    <lineage>
        <taxon>Bacteria</taxon>
        <taxon>Bacillati</taxon>
        <taxon>Actinomycetota</taxon>
        <taxon>Actinomycetes</taxon>
        <taxon>Kitasatosporales</taxon>
        <taxon>Streptomycetaceae</taxon>
        <taxon>Streptomyces</taxon>
    </lineage>
</organism>
<keyword evidence="3" id="KW-1185">Reference proteome</keyword>
<feature type="region of interest" description="Disordered" evidence="1">
    <location>
        <begin position="68"/>
        <end position="110"/>
    </location>
</feature>
<comment type="caution">
    <text evidence="2">The sequence shown here is derived from an EMBL/GenBank/DDBJ whole genome shotgun (WGS) entry which is preliminary data.</text>
</comment>
<accession>A0ABN3L3J5</accession>
<sequence>MSGRRNHSVNAAMPAWATSPIQDRFSGGIARYHGRVSSIRAIAWAARLPEDFSSRFRVAACVWTKDAAGSPGWDSGSGTGTRVPYPDGSMRRRVGNPGPARTGDGTTVGT</sequence>
<evidence type="ECO:0000256" key="1">
    <source>
        <dbReference type="SAM" id="MobiDB-lite"/>
    </source>
</evidence>
<gene>
    <name evidence="2" type="ORF">GCM10010422_18400</name>
</gene>
<reference evidence="3" key="1">
    <citation type="journal article" date="2019" name="Int. J. Syst. Evol. Microbiol.">
        <title>The Global Catalogue of Microorganisms (GCM) 10K type strain sequencing project: providing services to taxonomists for standard genome sequencing and annotation.</title>
        <authorList>
            <consortium name="The Broad Institute Genomics Platform"/>
            <consortium name="The Broad Institute Genome Sequencing Center for Infectious Disease"/>
            <person name="Wu L."/>
            <person name="Ma J."/>
        </authorList>
    </citation>
    <scope>NUCLEOTIDE SEQUENCE [LARGE SCALE GENOMIC DNA]</scope>
    <source>
        <strain evidence="3">JCM 6923</strain>
    </source>
</reference>
<evidence type="ECO:0000313" key="2">
    <source>
        <dbReference type="EMBL" id="GAA2475313.1"/>
    </source>
</evidence>
<protein>
    <submittedName>
        <fullName evidence="2">Uncharacterized protein</fullName>
    </submittedName>
</protein>
<dbReference type="EMBL" id="BAAATL010000007">
    <property type="protein sequence ID" value="GAA2475313.1"/>
    <property type="molecule type" value="Genomic_DNA"/>
</dbReference>